<gene>
    <name evidence="2" type="ORF">AVDCRST_MAG88-4722</name>
</gene>
<dbReference type="InterPro" id="IPR002123">
    <property type="entry name" value="Plipid/glycerol_acylTrfase"/>
</dbReference>
<dbReference type="SUPFAM" id="SSF69593">
    <property type="entry name" value="Glycerol-3-phosphate (1)-acyltransferase"/>
    <property type="match status" value="1"/>
</dbReference>
<feature type="domain" description="Phospholipid/glycerol acyltransferase" evidence="1">
    <location>
        <begin position="129"/>
        <end position="249"/>
    </location>
</feature>
<proteinExistence type="predicted"/>
<dbReference type="Pfam" id="PF01553">
    <property type="entry name" value="Acyltransferase"/>
    <property type="match status" value="1"/>
</dbReference>
<organism evidence="2">
    <name type="scientific">uncultured Thermomicrobiales bacterium</name>
    <dbReference type="NCBI Taxonomy" id="1645740"/>
    <lineage>
        <taxon>Bacteria</taxon>
        <taxon>Pseudomonadati</taxon>
        <taxon>Thermomicrobiota</taxon>
        <taxon>Thermomicrobia</taxon>
        <taxon>Thermomicrobiales</taxon>
        <taxon>environmental samples</taxon>
    </lineage>
</organism>
<name>A0A6J4VZH0_9BACT</name>
<dbReference type="SMART" id="SM00563">
    <property type="entry name" value="PlsC"/>
    <property type="match status" value="1"/>
</dbReference>
<dbReference type="AlphaFoldDB" id="A0A6J4VZH0"/>
<dbReference type="EMBL" id="CADCWM010001229">
    <property type="protein sequence ID" value="CAA9590049.1"/>
    <property type="molecule type" value="Genomic_DNA"/>
</dbReference>
<evidence type="ECO:0000259" key="1">
    <source>
        <dbReference type="SMART" id="SM00563"/>
    </source>
</evidence>
<evidence type="ECO:0000313" key="2">
    <source>
        <dbReference type="EMBL" id="CAA9590049.1"/>
    </source>
</evidence>
<sequence length="322" mass="33866">MSPGPPRSILRLPVDHATGRDALENTHTLPVGAPARAQVREERVEALAKVCAGDLISAFGLGDLGPGAFRSLLELLSHVPARRLAGQISTYDDTVGESGLPAGGAWALERMARGLLVEGAARVPREGPLLVVSNHPGLADAVALFAAMPRDDLRVIAAERPFLSALPNTSRALITVPEAPNGRSGAARAAARHLREGGAVITFPGGRIEPDPAVLPGAARALGAWSGSVDLFARLVPNLTVVPAVVSGVISRAALRNPLTQLRRDPRDRAWLAATLQMLVPALRDVTTRVEFGPPLRAAGEEPVSRMTIEEARRIIESLGGR</sequence>
<dbReference type="GO" id="GO:0016746">
    <property type="term" value="F:acyltransferase activity"/>
    <property type="evidence" value="ECO:0007669"/>
    <property type="project" value="InterPro"/>
</dbReference>
<reference evidence="2" key="1">
    <citation type="submission" date="2020-02" db="EMBL/GenBank/DDBJ databases">
        <authorList>
            <person name="Meier V. D."/>
        </authorList>
    </citation>
    <scope>NUCLEOTIDE SEQUENCE</scope>
    <source>
        <strain evidence="2">AVDCRST_MAG88</strain>
    </source>
</reference>
<accession>A0A6J4VZH0</accession>
<protein>
    <submittedName>
        <fullName evidence="2">Hemolysin</fullName>
    </submittedName>
</protein>